<keyword evidence="6" id="KW-1185">Reference proteome</keyword>
<gene>
    <name evidence="5" type="ORF">RGQ29_029220</name>
</gene>
<keyword evidence="3" id="KW-0687">Ribonucleoprotein</keyword>
<dbReference type="InterPro" id="IPR030826">
    <property type="entry name" value="Ribosomal_bTHX/bTHXc/bTHXm"/>
</dbReference>
<dbReference type="AlphaFoldDB" id="A0AAN7EVU8"/>
<dbReference type="PANTHER" id="PTHR34550">
    <property type="entry name" value="30S RIBOSOMAL PROTEIN S31, CHLOROPLASTIC"/>
    <property type="match status" value="1"/>
</dbReference>
<protein>
    <recommendedName>
        <fullName evidence="7">30S ribosomal protein S31, chloroplastic</fullName>
    </recommendedName>
</protein>
<evidence type="ECO:0008006" key="7">
    <source>
        <dbReference type="Google" id="ProtNLM"/>
    </source>
</evidence>
<reference evidence="5 6" key="1">
    <citation type="journal article" date="2023" name="G3 (Bethesda)">
        <title>A haplotype-resolved chromosome-scale genome for Quercus rubra L. provides insights into the genetics of adaptive traits for red oak species.</title>
        <authorList>
            <person name="Kapoor B."/>
            <person name="Jenkins J."/>
            <person name="Schmutz J."/>
            <person name="Zhebentyayeva T."/>
            <person name="Kuelheim C."/>
            <person name="Coggeshall M."/>
            <person name="Heim C."/>
            <person name="Lasky J.R."/>
            <person name="Leites L."/>
            <person name="Islam-Faridi N."/>
            <person name="Romero-Severson J."/>
            <person name="DeLeo V.L."/>
            <person name="Lucas S.M."/>
            <person name="Lazic D."/>
            <person name="Gailing O."/>
            <person name="Carlson J."/>
            <person name="Staton M."/>
        </authorList>
    </citation>
    <scope>NUCLEOTIDE SEQUENCE [LARGE SCALE GENOMIC DNA]</scope>
    <source>
        <strain evidence="5">Pseudo-F2</strain>
    </source>
</reference>
<dbReference type="GO" id="GO:1990904">
    <property type="term" value="C:ribonucleoprotein complex"/>
    <property type="evidence" value="ECO:0007669"/>
    <property type="project" value="UniProtKB-KW"/>
</dbReference>
<dbReference type="GO" id="GO:0009536">
    <property type="term" value="C:plastid"/>
    <property type="evidence" value="ECO:0007669"/>
    <property type="project" value="TreeGrafter"/>
</dbReference>
<evidence type="ECO:0000256" key="1">
    <source>
        <dbReference type="ARBA" id="ARBA00010834"/>
    </source>
</evidence>
<feature type="compositionally biased region" description="Basic and acidic residues" evidence="4">
    <location>
        <begin position="98"/>
        <end position="107"/>
    </location>
</feature>
<dbReference type="InterPro" id="IPR044695">
    <property type="entry name" value="Ribosomal_bTHXc/bTHXc_plant"/>
</dbReference>
<dbReference type="Pfam" id="PF17067">
    <property type="entry name" value="RPS31"/>
    <property type="match status" value="1"/>
</dbReference>
<accession>A0AAN7EVU8</accession>
<proteinExistence type="inferred from homology"/>
<dbReference type="PANTHER" id="PTHR34550:SF2">
    <property type="entry name" value="SMALL RIBOSOMAL SUBUNIT PROTEIN BTHXC"/>
    <property type="match status" value="1"/>
</dbReference>
<organism evidence="5 6">
    <name type="scientific">Quercus rubra</name>
    <name type="common">Northern red oak</name>
    <name type="synonym">Quercus borealis</name>
    <dbReference type="NCBI Taxonomy" id="3512"/>
    <lineage>
        <taxon>Eukaryota</taxon>
        <taxon>Viridiplantae</taxon>
        <taxon>Streptophyta</taxon>
        <taxon>Embryophyta</taxon>
        <taxon>Tracheophyta</taxon>
        <taxon>Spermatophyta</taxon>
        <taxon>Magnoliopsida</taxon>
        <taxon>eudicotyledons</taxon>
        <taxon>Gunneridae</taxon>
        <taxon>Pentapetalae</taxon>
        <taxon>rosids</taxon>
        <taxon>fabids</taxon>
        <taxon>Fagales</taxon>
        <taxon>Fagaceae</taxon>
        <taxon>Quercus</taxon>
    </lineage>
</organism>
<evidence type="ECO:0000313" key="5">
    <source>
        <dbReference type="EMBL" id="KAK4579465.1"/>
    </source>
</evidence>
<sequence length="107" mass="11577">MASLLLRLRALPIPTLAPNISSNLSFSQSETLSLPKPISPNSVSLSVTSPTLPLIIHCGRGDRKTAKGKRFAHSFGNARPRGKKKGRGPPKPPMPPSEPKKDRFDND</sequence>
<evidence type="ECO:0000256" key="2">
    <source>
        <dbReference type="ARBA" id="ARBA00022980"/>
    </source>
</evidence>
<evidence type="ECO:0000256" key="3">
    <source>
        <dbReference type="ARBA" id="ARBA00023274"/>
    </source>
</evidence>
<dbReference type="GO" id="GO:0032544">
    <property type="term" value="P:plastid translation"/>
    <property type="evidence" value="ECO:0007669"/>
    <property type="project" value="TreeGrafter"/>
</dbReference>
<dbReference type="Proteomes" id="UP001324115">
    <property type="component" value="Unassembled WGS sequence"/>
</dbReference>
<dbReference type="GO" id="GO:0005840">
    <property type="term" value="C:ribosome"/>
    <property type="evidence" value="ECO:0007669"/>
    <property type="project" value="UniProtKB-KW"/>
</dbReference>
<feature type="region of interest" description="Disordered" evidence="4">
    <location>
        <begin position="62"/>
        <end position="107"/>
    </location>
</feature>
<comment type="caution">
    <text evidence="5">The sequence shown here is derived from an EMBL/GenBank/DDBJ whole genome shotgun (WGS) entry which is preliminary data.</text>
</comment>
<evidence type="ECO:0000256" key="4">
    <source>
        <dbReference type="SAM" id="MobiDB-lite"/>
    </source>
</evidence>
<name>A0AAN7EVU8_QUERU</name>
<dbReference type="NCBIfam" id="TIGR04560">
    <property type="entry name" value="ribo_THX"/>
    <property type="match status" value="1"/>
</dbReference>
<dbReference type="EMBL" id="JAXUIC010000008">
    <property type="protein sequence ID" value="KAK4579465.1"/>
    <property type="molecule type" value="Genomic_DNA"/>
</dbReference>
<keyword evidence="2" id="KW-0689">Ribosomal protein</keyword>
<evidence type="ECO:0000313" key="6">
    <source>
        <dbReference type="Proteomes" id="UP001324115"/>
    </source>
</evidence>
<comment type="similarity">
    <text evidence="1">Belongs to the bacterial ribosomal protein bTHX family.</text>
</comment>